<comment type="caution">
    <text evidence="2">The sequence shown here is derived from an EMBL/GenBank/DDBJ whole genome shotgun (WGS) entry which is preliminary data.</text>
</comment>
<dbReference type="InParanoid" id="A0A212FGF9"/>
<proteinExistence type="predicted"/>
<organism evidence="2 3">
    <name type="scientific">Danaus plexippus plexippus</name>
    <dbReference type="NCBI Taxonomy" id="278856"/>
    <lineage>
        <taxon>Eukaryota</taxon>
        <taxon>Metazoa</taxon>
        <taxon>Ecdysozoa</taxon>
        <taxon>Arthropoda</taxon>
        <taxon>Hexapoda</taxon>
        <taxon>Insecta</taxon>
        <taxon>Pterygota</taxon>
        <taxon>Neoptera</taxon>
        <taxon>Endopterygota</taxon>
        <taxon>Lepidoptera</taxon>
        <taxon>Glossata</taxon>
        <taxon>Ditrysia</taxon>
        <taxon>Papilionoidea</taxon>
        <taxon>Nymphalidae</taxon>
        <taxon>Danainae</taxon>
        <taxon>Danaini</taxon>
        <taxon>Danaina</taxon>
        <taxon>Danaus</taxon>
        <taxon>Danaus</taxon>
    </lineage>
</organism>
<reference evidence="2 3" key="1">
    <citation type="journal article" date="2011" name="Cell">
        <title>The monarch butterfly genome yields insights into long-distance migration.</title>
        <authorList>
            <person name="Zhan S."/>
            <person name="Merlin C."/>
            <person name="Boore J.L."/>
            <person name="Reppert S.M."/>
        </authorList>
    </citation>
    <scope>NUCLEOTIDE SEQUENCE [LARGE SCALE GENOMIC DNA]</scope>
    <source>
        <strain evidence="2">F-2</strain>
    </source>
</reference>
<dbReference type="KEGG" id="dpl:KGM_212237"/>
<feature type="compositionally biased region" description="Polar residues" evidence="1">
    <location>
        <begin position="51"/>
        <end position="69"/>
    </location>
</feature>
<evidence type="ECO:0000313" key="2">
    <source>
        <dbReference type="EMBL" id="OWR52825.1"/>
    </source>
</evidence>
<dbReference type="AlphaFoldDB" id="A0A212FGF9"/>
<evidence type="ECO:0000313" key="3">
    <source>
        <dbReference type="Proteomes" id="UP000007151"/>
    </source>
</evidence>
<dbReference type="Proteomes" id="UP000007151">
    <property type="component" value="Unassembled WGS sequence"/>
</dbReference>
<sequence length="135" mass="15424">MEEICNKIVQEVCGMWTELKIVHGNRGTLKAKAPLDINLEEDLEKLFFPENTTSITETNQADTTENAQESTEDFQQKLNEPDRVDLSPVMPSEQLLTFVLYNESEKTLLIDSNPIPLNKILERDVMRARKLTSSN</sequence>
<accession>A0A212FGF9</accession>
<evidence type="ECO:0000256" key="1">
    <source>
        <dbReference type="SAM" id="MobiDB-lite"/>
    </source>
</evidence>
<feature type="region of interest" description="Disordered" evidence="1">
    <location>
        <begin position="51"/>
        <end position="75"/>
    </location>
</feature>
<protein>
    <submittedName>
        <fullName evidence="2">Uncharacterized protein</fullName>
    </submittedName>
</protein>
<gene>
    <name evidence="2" type="ORF">KGM_212237</name>
</gene>
<name>A0A212FGF9_DANPL</name>
<keyword evidence="3" id="KW-1185">Reference proteome</keyword>
<dbReference type="EMBL" id="AGBW02008673">
    <property type="protein sequence ID" value="OWR52825.1"/>
    <property type="molecule type" value="Genomic_DNA"/>
</dbReference>